<keyword evidence="2" id="KW-1185">Reference proteome</keyword>
<reference evidence="1 2" key="1">
    <citation type="submission" date="2024-09" db="EMBL/GenBank/DDBJ databases">
        <authorList>
            <person name="Sun Q."/>
            <person name="Mori K."/>
        </authorList>
    </citation>
    <scope>NUCLEOTIDE SEQUENCE [LARGE SCALE GENOMIC DNA]</scope>
    <source>
        <strain evidence="1 2">CCM 4839</strain>
    </source>
</reference>
<organism evidence="1 2">
    <name type="scientific">Paenibacillus mendelii</name>
    <dbReference type="NCBI Taxonomy" id="206163"/>
    <lineage>
        <taxon>Bacteria</taxon>
        <taxon>Bacillati</taxon>
        <taxon>Bacillota</taxon>
        <taxon>Bacilli</taxon>
        <taxon>Bacillales</taxon>
        <taxon>Paenibacillaceae</taxon>
        <taxon>Paenibacillus</taxon>
    </lineage>
</organism>
<dbReference type="Gene3D" id="1.10.150.240">
    <property type="entry name" value="Putative phosphatase, domain 2"/>
    <property type="match status" value="1"/>
</dbReference>
<dbReference type="NCBIfam" id="TIGR01509">
    <property type="entry name" value="HAD-SF-IA-v3"/>
    <property type="match status" value="1"/>
</dbReference>
<dbReference type="PRINTS" id="PR00413">
    <property type="entry name" value="HADHALOGNASE"/>
</dbReference>
<dbReference type="Gene3D" id="3.40.50.1000">
    <property type="entry name" value="HAD superfamily/HAD-like"/>
    <property type="match status" value="1"/>
</dbReference>
<protein>
    <submittedName>
        <fullName evidence="1">HAD family hydrolase</fullName>
    </submittedName>
</protein>
<dbReference type="GO" id="GO:0016787">
    <property type="term" value="F:hydrolase activity"/>
    <property type="evidence" value="ECO:0007669"/>
    <property type="project" value="UniProtKB-KW"/>
</dbReference>
<dbReference type="EMBL" id="JBHLVF010000047">
    <property type="protein sequence ID" value="MFC0396251.1"/>
    <property type="molecule type" value="Genomic_DNA"/>
</dbReference>
<dbReference type="SFLD" id="SFLDS00003">
    <property type="entry name" value="Haloacid_Dehalogenase"/>
    <property type="match status" value="1"/>
</dbReference>
<evidence type="ECO:0000313" key="1">
    <source>
        <dbReference type="EMBL" id="MFC0396251.1"/>
    </source>
</evidence>
<sequence>MIKGVIFDFDGLIIDTESAWFEAIGEIYNEHGAYLPLETWTKCVGTSHDAFDPYLHLAEIADRPVNIEEIKKTALVKHDYLMQRRVLRPGVLDYLNEAQQLGLRIGIASSSHLAWVQRFVDLFDIAGYFSCIRTADFVQKVKPDPELYLQALAALELKPEEAVCFEDSPNGAKAAHAAGLNVVIVPNAITEGLTFGPHKLRMNSMEERSLAEVIAFVTSK</sequence>
<dbReference type="Proteomes" id="UP001589818">
    <property type="component" value="Unassembled WGS sequence"/>
</dbReference>
<dbReference type="SFLD" id="SFLDG01129">
    <property type="entry name" value="C1.5:_HAD__Beta-PGM__Phosphata"/>
    <property type="match status" value="1"/>
</dbReference>
<dbReference type="PANTHER" id="PTHR18901">
    <property type="entry name" value="2-DEOXYGLUCOSE-6-PHOSPHATE PHOSPHATASE 2"/>
    <property type="match status" value="1"/>
</dbReference>
<dbReference type="RefSeq" id="WP_204816900.1">
    <property type="nucleotide sequence ID" value="NZ_JANHOF010000002.1"/>
</dbReference>
<name>A0ABV6JKB1_9BACL</name>
<dbReference type="InterPro" id="IPR006439">
    <property type="entry name" value="HAD-SF_hydro_IA"/>
</dbReference>
<evidence type="ECO:0000313" key="2">
    <source>
        <dbReference type="Proteomes" id="UP001589818"/>
    </source>
</evidence>
<dbReference type="CDD" id="cd16423">
    <property type="entry name" value="HAD_BPGM-like"/>
    <property type="match status" value="1"/>
</dbReference>
<dbReference type="InterPro" id="IPR023214">
    <property type="entry name" value="HAD_sf"/>
</dbReference>
<dbReference type="InterPro" id="IPR041492">
    <property type="entry name" value="HAD_2"/>
</dbReference>
<dbReference type="InterPro" id="IPR036412">
    <property type="entry name" value="HAD-like_sf"/>
</dbReference>
<dbReference type="Pfam" id="PF13419">
    <property type="entry name" value="HAD_2"/>
    <property type="match status" value="1"/>
</dbReference>
<dbReference type="InterPro" id="IPR023198">
    <property type="entry name" value="PGP-like_dom2"/>
</dbReference>
<proteinExistence type="predicted"/>
<dbReference type="PANTHER" id="PTHR18901:SF38">
    <property type="entry name" value="PSEUDOURIDINE-5'-PHOSPHATASE"/>
    <property type="match status" value="1"/>
</dbReference>
<dbReference type="SUPFAM" id="SSF56784">
    <property type="entry name" value="HAD-like"/>
    <property type="match status" value="1"/>
</dbReference>
<keyword evidence="1" id="KW-0378">Hydrolase</keyword>
<comment type="caution">
    <text evidence="1">The sequence shown here is derived from an EMBL/GenBank/DDBJ whole genome shotgun (WGS) entry which is preliminary data.</text>
</comment>
<gene>
    <name evidence="1" type="ORF">ACFFJ8_33345</name>
</gene>
<accession>A0ABV6JKB1</accession>